<reference evidence="11" key="1">
    <citation type="journal article" date="2023" name="IScience">
        <title>Live-bearing cockroach genome reveals convergent evolutionary mechanisms linked to viviparity in insects and beyond.</title>
        <authorList>
            <person name="Fouks B."/>
            <person name="Harrison M.C."/>
            <person name="Mikhailova A.A."/>
            <person name="Marchal E."/>
            <person name="English S."/>
            <person name="Carruthers M."/>
            <person name="Jennings E.C."/>
            <person name="Chiamaka E.L."/>
            <person name="Frigard R.A."/>
            <person name="Pippel M."/>
            <person name="Attardo G.M."/>
            <person name="Benoit J.B."/>
            <person name="Bornberg-Bauer E."/>
            <person name="Tobe S.S."/>
        </authorList>
    </citation>
    <scope>NUCLEOTIDE SEQUENCE</scope>
    <source>
        <strain evidence="11">Stay&amp;Tobe</strain>
    </source>
</reference>
<dbReference type="GO" id="GO:0006298">
    <property type="term" value="P:mismatch repair"/>
    <property type="evidence" value="ECO:0007669"/>
    <property type="project" value="InterPro"/>
</dbReference>
<evidence type="ECO:0000256" key="2">
    <source>
        <dbReference type="ARBA" id="ARBA00006271"/>
    </source>
</evidence>
<reference evidence="11" key="2">
    <citation type="submission" date="2023-05" db="EMBL/GenBank/DDBJ databases">
        <authorList>
            <person name="Fouks B."/>
        </authorList>
    </citation>
    <scope>NUCLEOTIDE SEQUENCE</scope>
    <source>
        <strain evidence="11">Stay&amp;Tobe</strain>
        <tissue evidence="11">Testes</tissue>
    </source>
</reference>
<keyword evidence="8" id="KW-0539">Nucleus</keyword>
<evidence type="ECO:0008006" key="13">
    <source>
        <dbReference type="Google" id="ProtNLM"/>
    </source>
</evidence>
<dbReference type="InterPro" id="IPR016151">
    <property type="entry name" value="DNA_mismatch_repair_MutS_N"/>
</dbReference>
<proteinExistence type="inferred from homology"/>
<dbReference type="Pfam" id="PF05188">
    <property type="entry name" value="MutS_II"/>
    <property type="match status" value="1"/>
</dbReference>
<dbReference type="Pfam" id="PF01624">
    <property type="entry name" value="MutS_I"/>
    <property type="match status" value="1"/>
</dbReference>
<dbReference type="GO" id="GO:0006312">
    <property type="term" value="P:mitotic recombination"/>
    <property type="evidence" value="ECO:0007669"/>
    <property type="project" value="TreeGrafter"/>
</dbReference>
<evidence type="ECO:0000256" key="4">
    <source>
        <dbReference type="ARBA" id="ARBA00022763"/>
    </source>
</evidence>
<keyword evidence="12" id="KW-1185">Reference proteome</keyword>
<dbReference type="FunFam" id="3.40.1170.10:FF:000003">
    <property type="entry name" value="DNA mismatch repair protein"/>
    <property type="match status" value="1"/>
</dbReference>
<dbReference type="Gene3D" id="3.30.420.110">
    <property type="entry name" value="MutS, connector domain"/>
    <property type="match status" value="1"/>
</dbReference>
<evidence type="ECO:0000259" key="10">
    <source>
        <dbReference type="Pfam" id="PF05188"/>
    </source>
</evidence>
<dbReference type="Gene3D" id="3.40.1170.10">
    <property type="entry name" value="DNA repair protein MutS, domain I"/>
    <property type="match status" value="1"/>
</dbReference>
<keyword evidence="3" id="KW-0547">Nucleotide-binding</keyword>
<feature type="non-terminal residue" evidence="11">
    <location>
        <position position="1"/>
    </location>
</feature>
<dbReference type="InterPro" id="IPR007695">
    <property type="entry name" value="DNA_mismatch_repair_MutS-lik_N"/>
</dbReference>
<dbReference type="InterPro" id="IPR045076">
    <property type="entry name" value="MutS"/>
</dbReference>
<dbReference type="FunFam" id="3.30.420.110:FF:000002">
    <property type="entry name" value="DNA mismatch repair protein"/>
    <property type="match status" value="1"/>
</dbReference>
<dbReference type="GO" id="GO:0005524">
    <property type="term" value="F:ATP binding"/>
    <property type="evidence" value="ECO:0007669"/>
    <property type="project" value="UniProtKB-KW"/>
</dbReference>
<keyword evidence="7" id="KW-0234">DNA repair</keyword>
<keyword evidence="4" id="KW-0227">DNA damage</keyword>
<feature type="non-terminal residue" evidence="11">
    <location>
        <position position="327"/>
    </location>
</feature>
<evidence type="ECO:0000256" key="7">
    <source>
        <dbReference type="ARBA" id="ARBA00023204"/>
    </source>
</evidence>
<comment type="caution">
    <text evidence="11">The sequence shown here is derived from an EMBL/GenBank/DDBJ whole genome shotgun (WGS) entry which is preliminary data.</text>
</comment>
<feature type="domain" description="DNA mismatch repair protein MutS-like N-terminal" evidence="9">
    <location>
        <begin position="7"/>
        <end position="117"/>
    </location>
</feature>
<evidence type="ECO:0000256" key="8">
    <source>
        <dbReference type="ARBA" id="ARBA00023242"/>
    </source>
</evidence>
<accession>A0AAD8AJ03</accession>
<dbReference type="Gene3D" id="6.10.140.80">
    <property type="match status" value="1"/>
</dbReference>
<dbReference type="InterPro" id="IPR007860">
    <property type="entry name" value="DNA_mmatch_repair_MutS_con_dom"/>
</dbReference>
<dbReference type="PANTHER" id="PTHR11361">
    <property type="entry name" value="DNA MISMATCH REPAIR PROTEIN MUTS FAMILY MEMBER"/>
    <property type="match status" value="1"/>
</dbReference>
<dbReference type="EMBL" id="JASPKZ010000802">
    <property type="protein sequence ID" value="KAJ9599521.1"/>
    <property type="molecule type" value="Genomic_DNA"/>
</dbReference>
<keyword evidence="5" id="KW-0067">ATP-binding</keyword>
<comment type="subcellular location">
    <subcellularLocation>
        <location evidence="1">Nucleus</location>
    </subcellularLocation>
</comment>
<keyword evidence="6" id="KW-0238">DNA-binding</keyword>
<evidence type="ECO:0000256" key="6">
    <source>
        <dbReference type="ARBA" id="ARBA00023125"/>
    </source>
</evidence>
<evidence type="ECO:0000313" key="12">
    <source>
        <dbReference type="Proteomes" id="UP001233999"/>
    </source>
</evidence>
<evidence type="ECO:0000313" key="11">
    <source>
        <dbReference type="EMBL" id="KAJ9599521.1"/>
    </source>
</evidence>
<evidence type="ECO:0000259" key="9">
    <source>
        <dbReference type="Pfam" id="PF01624"/>
    </source>
</evidence>
<feature type="domain" description="DNA mismatch repair protein MutS connector" evidence="10">
    <location>
        <begin position="138"/>
        <end position="275"/>
    </location>
</feature>
<comment type="similarity">
    <text evidence="2">Belongs to the DNA mismatch repair MutS family.</text>
</comment>
<dbReference type="AlphaFoldDB" id="A0AAD8AJ03"/>
<sequence>NSQQKSFVNFFKSLPEKPETTVRFFNRGEYYTLHGSDAVFAAKEVFMNAGLVKYIGAEGNKIQSLALSKSNFEAFVRDLLLVKQYRVEVYLPKGGSAKNCTDWAVEYKGSPGNLVQFEELLFSNVDLVIGTAVIAVRLSGDSKARVVGVGYAETAEHKLSVSEFPDDEHFTNLEALVVQLGPKEVLLPTAAEKDSDMATIKMIMERSGILVTQRKKTDFTTDGLAQDLNRILFFSEGQQENSLALPEMNLTTATSSLAAIIKYLELATDQTNFGQFSLTTLDLKRYVRMDGTAVRALHLLPPPGVTAATKHQSIQGLLDRCRTPHGH</sequence>
<gene>
    <name evidence="11" type="ORF">L9F63_009993</name>
</gene>
<dbReference type="GO" id="GO:0140664">
    <property type="term" value="F:ATP-dependent DNA damage sensor activity"/>
    <property type="evidence" value="ECO:0007669"/>
    <property type="project" value="InterPro"/>
</dbReference>
<dbReference type="GO" id="GO:0030983">
    <property type="term" value="F:mismatched DNA binding"/>
    <property type="evidence" value="ECO:0007669"/>
    <property type="project" value="InterPro"/>
</dbReference>
<name>A0AAD8AJ03_DIPPU</name>
<organism evidence="11 12">
    <name type="scientific">Diploptera punctata</name>
    <name type="common">Pacific beetle cockroach</name>
    <dbReference type="NCBI Taxonomy" id="6984"/>
    <lineage>
        <taxon>Eukaryota</taxon>
        <taxon>Metazoa</taxon>
        <taxon>Ecdysozoa</taxon>
        <taxon>Arthropoda</taxon>
        <taxon>Hexapoda</taxon>
        <taxon>Insecta</taxon>
        <taxon>Pterygota</taxon>
        <taxon>Neoptera</taxon>
        <taxon>Polyneoptera</taxon>
        <taxon>Dictyoptera</taxon>
        <taxon>Blattodea</taxon>
        <taxon>Blaberoidea</taxon>
        <taxon>Blaberidae</taxon>
        <taxon>Diplopterinae</taxon>
        <taxon>Diploptera</taxon>
    </lineage>
</organism>
<protein>
    <recommendedName>
        <fullName evidence="13">DNA mismatch repair protein Msh2</fullName>
    </recommendedName>
</protein>
<dbReference type="Proteomes" id="UP001233999">
    <property type="component" value="Unassembled WGS sequence"/>
</dbReference>
<evidence type="ECO:0000256" key="3">
    <source>
        <dbReference type="ARBA" id="ARBA00022741"/>
    </source>
</evidence>
<dbReference type="PANTHER" id="PTHR11361:SF35">
    <property type="entry name" value="DNA MISMATCH REPAIR PROTEIN MSH2"/>
    <property type="match status" value="1"/>
</dbReference>
<dbReference type="InterPro" id="IPR036678">
    <property type="entry name" value="MutS_con_dom_sf"/>
</dbReference>
<evidence type="ECO:0000256" key="5">
    <source>
        <dbReference type="ARBA" id="ARBA00022840"/>
    </source>
</evidence>
<dbReference type="GO" id="GO:0032301">
    <property type="term" value="C:MutSalpha complex"/>
    <property type="evidence" value="ECO:0007669"/>
    <property type="project" value="TreeGrafter"/>
</dbReference>
<evidence type="ECO:0000256" key="1">
    <source>
        <dbReference type="ARBA" id="ARBA00004123"/>
    </source>
</evidence>